<evidence type="ECO:0000256" key="2">
    <source>
        <dbReference type="SAM" id="MobiDB-lite"/>
    </source>
</evidence>
<dbReference type="InterPro" id="IPR017526">
    <property type="entry name" value="SASP_SspL"/>
</dbReference>
<dbReference type="KEGG" id="ocn:CUC15_06745"/>
<sequence>MEVFEVSSKNNNWSKKRLNTSVNPQGLSEDEVDQAPKSQLEQRAKKKNTKI</sequence>
<feature type="compositionally biased region" description="Polar residues" evidence="2">
    <location>
        <begin position="7"/>
        <end position="26"/>
    </location>
</feature>
<keyword evidence="4" id="KW-1185">Reference proteome</keyword>
<dbReference type="OrthoDB" id="2706737at2"/>
<feature type="region of interest" description="Disordered" evidence="2">
    <location>
        <begin position="1"/>
        <end position="51"/>
    </location>
</feature>
<evidence type="ECO:0000256" key="1">
    <source>
        <dbReference type="NCBIfam" id="TIGR03093"/>
    </source>
</evidence>
<name>A0A345PF48_9BACI</name>
<reference evidence="4" key="1">
    <citation type="submission" date="2017-11" db="EMBL/GenBank/DDBJ databases">
        <authorList>
            <person name="Zhu W."/>
        </authorList>
    </citation>
    <scope>NUCLEOTIDE SEQUENCE [LARGE SCALE GENOMIC DNA]</scope>
    <source>
        <strain evidence="4">160</strain>
    </source>
</reference>
<accession>A0A345PF48</accession>
<dbReference type="NCBIfam" id="TIGR03093">
    <property type="entry name" value="SASP_sspL"/>
    <property type="match status" value="1"/>
</dbReference>
<organism evidence="3 4">
    <name type="scientific">Oceanobacillus zhaokaii</name>
    <dbReference type="NCBI Taxonomy" id="2052660"/>
    <lineage>
        <taxon>Bacteria</taxon>
        <taxon>Bacillati</taxon>
        <taxon>Bacillota</taxon>
        <taxon>Bacilli</taxon>
        <taxon>Bacillales</taxon>
        <taxon>Bacillaceae</taxon>
        <taxon>Oceanobacillus</taxon>
    </lineage>
</organism>
<evidence type="ECO:0000313" key="3">
    <source>
        <dbReference type="EMBL" id="AXI08628.1"/>
    </source>
</evidence>
<dbReference type="EMBL" id="CP024848">
    <property type="protein sequence ID" value="AXI08628.1"/>
    <property type="molecule type" value="Genomic_DNA"/>
</dbReference>
<dbReference type="AlphaFoldDB" id="A0A345PF48"/>
<gene>
    <name evidence="3" type="primary">sspL</name>
    <name evidence="3" type="ORF">CUC15_06745</name>
</gene>
<proteinExistence type="predicted"/>
<dbReference type="Proteomes" id="UP000253908">
    <property type="component" value="Chromosome"/>
</dbReference>
<evidence type="ECO:0000313" key="4">
    <source>
        <dbReference type="Proteomes" id="UP000253908"/>
    </source>
</evidence>
<protein>
    <recommendedName>
        <fullName evidence="1">Small, acid-soluble spore protein L</fullName>
    </recommendedName>
</protein>